<evidence type="ECO:0000256" key="2">
    <source>
        <dbReference type="SAM" id="SignalP"/>
    </source>
</evidence>
<dbReference type="EMBL" id="MFIX01000101">
    <property type="protein sequence ID" value="OGG04673.1"/>
    <property type="molecule type" value="Genomic_DNA"/>
</dbReference>
<name>A0A1F5YX60_9BACT</name>
<sequence>MNLKLTLKILVCGALLAALACGKDNPLKPGDSSASPDTSENPDTTAKPDTLPPPLPKLWNLAAGASWKYGINMNCFGDYLPRSRFVKATLEMTIKEADSLEGYQEYLLEEHLHVDRLIDNYSVLNIDSLRVEDFSDTLYNVPDTTLQRKIISARDTLWLESGDSLVYIMQNYYGANSSINFDIFYLTIYNLFYFYPLKVLLGTSKSNNTYFIYSYASGVFTAVFNASVGGLISIKGSTPIDATLGQYNNFTYKLIAYTPGPE</sequence>
<evidence type="ECO:0000256" key="1">
    <source>
        <dbReference type="SAM" id="MobiDB-lite"/>
    </source>
</evidence>
<gene>
    <name evidence="3" type="ORF">A3F83_12155</name>
</gene>
<comment type="caution">
    <text evidence="3">The sequence shown here is derived from an EMBL/GenBank/DDBJ whole genome shotgun (WGS) entry which is preliminary data.</text>
</comment>
<feature type="region of interest" description="Disordered" evidence="1">
    <location>
        <begin position="27"/>
        <end position="53"/>
    </location>
</feature>
<evidence type="ECO:0000313" key="4">
    <source>
        <dbReference type="Proteomes" id="UP000179129"/>
    </source>
</evidence>
<dbReference type="AlphaFoldDB" id="A0A1F5YX60"/>
<dbReference type="PROSITE" id="PS51257">
    <property type="entry name" value="PROKAR_LIPOPROTEIN"/>
    <property type="match status" value="1"/>
</dbReference>
<keyword evidence="2" id="KW-0732">Signal</keyword>
<proteinExistence type="predicted"/>
<organism evidence="3 4">
    <name type="scientific">Candidatus Glassbacteria bacterium RIFCSPLOWO2_12_FULL_58_11</name>
    <dbReference type="NCBI Taxonomy" id="1817867"/>
    <lineage>
        <taxon>Bacteria</taxon>
        <taxon>Candidatus Glassiibacteriota</taxon>
    </lineage>
</organism>
<accession>A0A1F5YX60</accession>
<feature type="signal peptide" evidence="2">
    <location>
        <begin position="1"/>
        <end position="20"/>
    </location>
</feature>
<feature type="compositionally biased region" description="Polar residues" evidence="1">
    <location>
        <begin position="32"/>
        <end position="41"/>
    </location>
</feature>
<reference evidence="3 4" key="1">
    <citation type="journal article" date="2016" name="Nat. Commun.">
        <title>Thousands of microbial genomes shed light on interconnected biogeochemical processes in an aquifer system.</title>
        <authorList>
            <person name="Anantharaman K."/>
            <person name="Brown C.T."/>
            <person name="Hug L.A."/>
            <person name="Sharon I."/>
            <person name="Castelle C.J."/>
            <person name="Probst A.J."/>
            <person name="Thomas B.C."/>
            <person name="Singh A."/>
            <person name="Wilkins M.J."/>
            <person name="Karaoz U."/>
            <person name="Brodie E.L."/>
            <person name="Williams K.H."/>
            <person name="Hubbard S.S."/>
            <person name="Banfield J.F."/>
        </authorList>
    </citation>
    <scope>NUCLEOTIDE SEQUENCE [LARGE SCALE GENOMIC DNA]</scope>
</reference>
<evidence type="ECO:0000313" key="3">
    <source>
        <dbReference type="EMBL" id="OGG04673.1"/>
    </source>
</evidence>
<protein>
    <submittedName>
        <fullName evidence="3">Uncharacterized protein</fullName>
    </submittedName>
</protein>
<dbReference type="Proteomes" id="UP000179129">
    <property type="component" value="Unassembled WGS sequence"/>
</dbReference>
<feature type="chain" id="PRO_5009522681" evidence="2">
    <location>
        <begin position="21"/>
        <end position="262"/>
    </location>
</feature>